<keyword evidence="1" id="KW-0479">Metal-binding</keyword>
<protein>
    <recommendedName>
        <fullName evidence="5">EF-hand domain-containing protein</fullName>
    </recommendedName>
</protein>
<organism evidence="6 7">
    <name type="scientific">Rhynchospora tenuis</name>
    <dbReference type="NCBI Taxonomy" id="198213"/>
    <lineage>
        <taxon>Eukaryota</taxon>
        <taxon>Viridiplantae</taxon>
        <taxon>Streptophyta</taxon>
        <taxon>Embryophyta</taxon>
        <taxon>Tracheophyta</taxon>
        <taxon>Spermatophyta</taxon>
        <taxon>Magnoliopsida</taxon>
        <taxon>Liliopsida</taxon>
        <taxon>Poales</taxon>
        <taxon>Cyperaceae</taxon>
        <taxon>Cyperoideae</taxon>
        <taxon>Rhynchosporeae</taxon>
        <taxon>Rhynchospora</taxon>
    </lineage>
</organism>
<reference evidence="6 7" key="1">
    <citation type="journal article" date="2022" name="Cell">
        <title>Repeat-based holocentromeres influence genome architecture and karyotype evolution.</title>
        <authorList>
            <person name="Hofstatter P.G."/>
            <person name="Thangavel G."/>
            <person name="Lux T."/>
            <person name="Neumann P."/>
            <person name="Vondrak T."/>
            <person name="Novak P."/>
            <person name="Zhang M."/>
            <person name="Costa L."/>
            <person name="Castellani M."/>
            <person name="Scott A."/>
            <person name="Toegelov H."/>
            <person name="Fuchs J."/>
            <person name="Mata-Sucre Y."/>
            <person name="Dias Y."/>
            <person name="Vanzela A.L.L."/>
            <person name="Huettel B."/>
            <person name="Almeida C.C.S."/>
            <person name="Simkova H."/>
            <person name="Souza G."/>
            <person name="Pedrosa-Harand A."/>
            <person name="Macas J."/>
            <person name="Mayer K.F.X."/>
            <person name="Houben A."/>
            <person name="Marques A."/>
        </authorList>
    </citation>
    <scope>NUCLEOTIDE SEQUENCE [LARGE SCALE GENOMIC DNA]</scope>
    <source>
        <strain evidence="6">RhyTen1mFocal</strain>
    </source>
</reference>
<evidence type="ECO:0000256" key="1">
    <source>
        <dbReference type="ARBA" id="ARBA00022723"/>
    </source>
</evidence>
<accession>A0AAD5ZLE3</accession>
<dbReference type="PANTHER" id="PTHR10891">
    <property type="entry name" value="EF-HAND CALCIUM-BINDING DOMAIN CONTAINING PROTEIN"/>
    <property type="match status" value="1"/>
</dbReference>
<name>A0AAD5ZLE3_9POAL</name>
<dbReference type="Proteomes" id="UP001210211">
    <property type="component" value="Unassembled WGS sequence"/>
</dbReference>
<gene>
    <name evidence="6" type="ORF">LUZ61_003760</name>
</gene>
<dbReference type="InterPro" id="IPR011992">
    <property type="entry name" value="EF-hand-dom_pair"/>
</dbReference>
<dbReference type="SUPFAM" id="SSF47473">
    <property type="entry name" value="EF-hand"/>
    <property type="match status" value="1"/>
</dbReference>
<keyword evidence="4" id="KW-0812">Transmembrane</keyword>
<comment type="caution">
    <text evidence="6">The sequence shown here is derived from an EMBL/GenBank/DDBJ whole genome shotgun (WGS) entry which is preliminary data.</text>
</comment>
<dbReference type="SMART" id="SM00054">
    <property type="entry name" value="EFh"/>
    <property type="match status" value="2"/>
</dbReference>
<dbReference type="Gene3D" id="1.10.238.10">
    <property type="entry name" value="EF-hand"/>
    <property type="match status" value="1"/>
</dbReference>
<keyword evidence="4" id="KW-1133">Transmembrane helix</keyword>
<evidence type="ECO:0000256" key="2">
    <source>
        <dbReference type="ARBA" id="ARBA00022737"/>
    </source>
</evidence>
<keyword evidence="7" id="KW-1185">Reference proteome</keyword>
<dbReference type="EMBL" id="JAMRDG010000001">
    <property type="protein sequence ID" value="KAJ3700055.1"/>
    <property type="molecule type" value="Genomic_DNA"/>
</dbReference>
<keyword evidence="2" id="KW-0677">Repeat</keyword>
<sequence length="214" mass="24389">MEAITIISLVASTLKKLKQSLLLSYLGLQGPLQFTLLCIILNLYFLILDKFYPKKLPYLYCFLINPLSDCPCYYPPREEQPEETELKGATNIKDVRINRDEVMLAMERLCQSTTKGGDQIENCMGYEDFSGLFQESEPSLDEVKEAFSVFDQNRDGLVDAKDLQRVLHNLGVRYGANLEACERMIEQHDRNKDGNVDLADFSRLLEMSLLGNGD</sequence>
<feature type="transmembrane region" description="Helical" evidence="4">
    <location>
        <begin position="22"/>
        <end position="47"/>
    </location>
</feature>
<dbReference type="InterPro" id="IPR002048">
    <property type="entry name" value="EF_hand_dom"/>
</dbReference>
<evidence type="ECO:0000313" key="7">
    <source>
        <dbReference type="Proteomes" id="UP001210211"/>
    </source>
</evidence>
<dbReference type="Pfam" id="PF13499">
    <property type="entry name" value="EF-hand_7"/>
    <property type="match status" value="1"/>
</dbReference>
<dbReference type="GO" id="GO:0005509">
    <property type="term" value="F:calcium ion binding"/>
    <property type="evidence" value="ECO:0007669"/>
    <property type="project" value="InterPro"/>
</dbReference>
<feature type="domain" description="EF-hand" evidence="5">
    <location>
        <begin position="138"/>
        <end position="173"/>
    </location>
</feature>
<dbReference type="PROSITE" id="PS00018">
    <property type="entry name" value="EF_HAND_1"/>
    <property type="match status" value="2"/>
</dbReference>
<proteinExistence type="predicted"/>
<evidence type="ECO:0000259" key="5">
    <source>
        <dbReference type="PROSITE" id="PS50222"/>
    </source>
</evidence>
<dbReference type="PROSITE" id="PS50222">
    <property type="entry name" value="EF_HAND_2"/>
    <property type="match status" value="2"/>
</dbReference>
<dbReference type="AlphaFoldDB" id="A0AAD5ZLE3"/>
<evidence type="ECO:0000256" key="4">
    <source>
        <dbReference type="SAM" id="Phobius"/>
    </source>
</evidence>
<evidence type="ECO:0000256" key="3">
    <source>
        <dbReference type="ARBA" id="ARBA00022837"/>
    </source>
</evidence>
<dbReference type="InterPro" id="IPR018247">
    <property type="entry name" value="EF_Hand_1_Ca_BS"/>
</dbReference>
<feature type="domain" description="EF-hand" evidence="5">
    <location>
        <begin position="176"/>
        <end position="211"/>
    </location>
</feature>
<evidence type="ECO:0000313" key="6">
    <source>
        <dbReference type="EMBL" id="KAJ3700055.1"/>
    </source>
</evidence>
<dbReference type="CDD" id="cd00051">
    <property type="entry name" value="EFh"/>
    <property type="match status" value="1"/>
</dbReference>
<keyword evidence="3" id="KW-0106">Calcium</keyword>
<dbReference type="InterPro" id="IPR039647">
    <property type="entry name" value="EF_hand_pair_protein_CML-like"/>
</dbReference>
<keyword evidence="4" id="KW-0472">Membrane</keyword>